<protein>
    <submittedName>
        <fullName evidence="1">Uncharacterized protein</fullName>
    </submittedName>
</protein>
<gene>
    <name evidence="1" type="ORF">QFC22_004432</name>
</gene>
<sequence length="162" mass="16823">MKKKSDQDPPDAPKEPLLTPGLGKKGKAKRPWFQRDASSFGNSYQSGGTGTDPTLNPSYMSNDPESGVGSSSAGYSTAGGFGSEGMGSTNGTDPGGAGSNVWESRLGLRIDVLAALAYLGGPLAALLLLILETVNDYVRFHGARTSHAGGFPYSLMNMSFSI</sequence>
<evidence type="ECO:0000313" key="1">
    <source>
        <dbReference type="EMBL" id="KAJ9117582.1"/>
    </source>
</evidence>
<comment type="caution">
    <text evidence="1">The sequence shown here is derived from an EMBL/GenBank/DDBJ whole genome shotgun (WGS) entry which is preliminary data.</text>
</comment>
<dbReference type="EMBL" id="JASBWU010000012">
    <property type="protein sequence ID" value="KAJ9117582.1"/>
    <property type="molecule type" value="Genomic_DNA"/>
</dbReference>
<proteinExistence type="predicted"/>
<organism evidence="1 2">
    <name type="scientific">Naganishia vaughanmartiniae</name>
    <dbReference type="NCBI Taxonomy" id="1424756"/>
    <lineage>
        <taxon>Eukaryota</taxon>
        <taxon>Fungi</taxon>
        <taxon>Dikarya</taxon>
        <taxon>Basidiomycota</taxon>
        <taxon>Agaricomycotina</taxon>
        <taxon>Tremellomycetes</taxon>
        <taxon>Filobasidiales</taxon>
        <taxon>Filobasidiaceae</taxon>
        <taxon>Naganishia</taxon>
    </lineage>
</organism>
<keyword evidence="2" id="KW-1185">Reference proteome</keyword>
<dbReference type="Proteomes" id="UP001243375">
    <property type="component" value="Unassembled WGS sequence"/>
</dbReference>
<evidence type="ECO:0000313" key="2">
    <source>
        <dbReference type="Proteomes" id="UP001243375"/>
    </source>
</evidence>
<accession>A0ACC2X2R6</accession>
<reference evidence="1" key="1">
    <citation type="submission" date="2023-04" db="EMBL/GenBank/DDBJ databases">
        <title>Draft Genome sequencing of Naganishia species isolated from polar environments using Oxford Nanopore Technology.</title>
        <authorList>
            <person name="Leo P."/>
            <person name="Venkateswaran K."/>
        </authorList>
    </citation>
    <scope>NUCLEOTIDE SEQUENCE</scope>
    <source>
        <strain evidence="1">MNA-CCFEE 5425</strain>
    </source>
</reference>
<name>A0ACC2X2R6_9TREE</name>